<reference evidence="2" key="1">
    <citation type="journal article" date="2019" name="Int. J. Syst. Evol. Microbiol.">
        <title>The Global Catalogue of Microorganisms (GCM) 10K type strain sequencing project: providing services to taxonomists for standard genome sequencing and annotation.</title>
        <authorList>
            <consortium name="The Broad Institute Genomics Platform"/>
            <consortium name="The Broad Institute Genome Sequencing Center for Infectious Disease"/>
            <person name="Wu L."/>
            <person name="Ma J."/>
        </authorList>
    </citation>
    <scope>NUCLEOTIDE SEQUENCE [LARGE SCALE GENOMIC DNA]</scope>
    <source>
        <strain evidence="2">WYCCWR 13023</strain>
    </source>
</reference>
<protein>
    <submittedName>
        <fullName evidence="1">DUF1223 domain-containing protein</fullName>
    </submittedName>
</protein>
<dbReference type="RefSeq" id="WP_213257189.1">
    <property type="nucleotide sequence ID" value="NZ_JAGYWA010000003.1"/>
</dbReference>
<dbReference type="Proteomes" id="UP001595935">
    <property type="component" value="Unassembled WGS sequence"/>
</dbReference>
<dbReference type="PANTHER" id="PTHR36057:SF1">
    <property type="entry name" value="LIPOPROTEIN LIPID ATTACHMENT SITE-LIKE PROTEIN, PUTATIVE (DUF1223)-RELATED"/>
    <property type="match status" value="1"/>
</dbReference>
<evidence type="ECO:0000313" key="2">
    <source>
        <dbReference type="Proteomes" id="UP001595935"/>
    </source>
</evidence>
<gene>
    <name evidence="1" type="ORF">ACFO5S_08550</name>
</gene>
<keyword evidence="2" id="KW-1185">Reference proteome</keyword>
<dbReference type="InterPro" id="IPR036249">
    <property type="entry name" value="Thioredoxin-like_sf"/>
</dbReference>
<dbReference type="PANTHER" id="PTHR36057">
    <property type="match status" value="1"/>
</dbReference>
<proteinExistence type="predicted"/>
<comment type="caution">
    <text evidence="1">The sequence shown here is derived from an EMBL/GenBank/DDBJ whole genome shotgun (WGS) entry which is preliminary data.</text>
</comment>
<sequence>MKKRTQIILAIVLLCLVPFLSLFPNEDENRSGHSTIKTSDANGFAVVELFTSEGCSSCPPADELIAQLKNDTSGKQVYLLVYHVDYWDRMGWKDKFSNPAFTARQQQYKEWLNLQTIYTPQFVVNGTSEFPGSNENELYNLVSDGLQTMFTSALEIKAEVKQQSINVSYKTNYLAKDTKLIVALIQKNAISQVERGENKGRKLQHVQIVNDITRFALDKKENNLSISKPENFNASGYELIAFTQNELTGAITSASKTNFN</sequence>
<dbReference type="SUPFAM" id="SSF52833">
    <property type="entry name" value="Thioredoxin-like"/>
    <property type="match status" value="1"/>
</dbReference>
<dbReference type="Pfam" id="PF06764">
    <property type="entry name" value="DUF1223"/>
    <property type="match status" value="1"/>
</dbReference>
<organism evidence="1 2">
    <name type="scientific">Flavobacterium branchiicola</name>
    <dbReference type="NCBI Taxonomy" id="1114875"/>
    <lineage>
        <taxon>Bacteria</taxon>
        <taxon>Pseudomonadati</taxon>
        <taxon>Bacteroidota</taxon>
        <taxon>Flavobacteriia</taxon>
        <taxon>Flavobacteriales</taxon>
        <taxon>Flavobacteriaceae</taxon>
        <taxon>Flavobacterium</taxon>
    </lineage>
</organism>
<accession>A0ABV9PEG9</accession>
<dbReference type="InterPro" id="IPR010634">
    <property type="entry name" value="DUF1223"/>
</dbReference>
<name>A0ABV9PEG9_9FLAO</name>
<dbReference type="EMBL" id="JBHSGV010000003">
    <property type="protein sequence ID" value="MFC4747495.1"/>
    <property type="molecule type" value="Genomic_DNA"/>
</dbReference>
<evidence type="ECO:0000313" key="1">
    <source>
        <dbReference type="EMBL" id="MFC4747495.1"/>
    </source>
</evidence>